<dbReference type="EMBL" id="GL385430">
    <property type="protein sequence ID" value="EJT68730.1"/>
    <property type="molecule type" value="Genomic_DNA"/>
</dbReference>
<feature type="region of interest" description="Disordered" evidence="1">
    <location>
        <begin position="50"/>
        <end position="108"/>
    </location>
</feature>
<gene>
    <name evidence="3" type="primary">20354153</name>
    <name evidence="2" type="ORF">GGTG_13695</name>
</gene>
<dbReference type="AlphaFoldDB" id="J3PJK9"/>
<accession>J3PJK9</accession>
<reference evidence="2" key="3">
    <citation type="submission" date="2010-09" db="EMBL/GenBank/DDBJ databases">
        <title>Annotation of Gaeumannomyces graminis var. tritici R3-111a-1.</title>
        <authorList>
            <consortium name="The Broad Institute Genome Sequencing Platform"/>
            <person name="Ma L.-J."/>
            <person name="Dead R."/>
            <person name="Young S.K."/>
            <person name="Zeng Q."/>
            <person name="Gargeya S."/>
            <person name="Fitzgerald M."/>
            <person name="Haas B."/>
            <person name="Abouelleil A."/>
            <person name="Alvarado L."/>
            <person name="Arachchi H.M."/>
            <person name="Berlin A."/>
            <person name="Brown A."/>
            <person name="Chapman S.B."/>
            <person name="Chen Z."/>
            <person name="Dunbar C."/>
            <person name="Freedman E."/>
            <person name="Gearin G."/>
            <person name="Gellesch M."/>
            <person name="Goldberg J."/>
            <person name="Griggs A."/>
            <person name="Gujja S."/>
            <person name="Heiman D."/>
            <person name="Howarth C."/>
            <person name="Larson L."/>
            <person name="Lui A."/>
            <person name="MacDonald P.J.P."/>
            <person name="Mehta T."/>
            <person name="Montmayeur A."/>
            <person name="Murphy C."/>
            <person name="Neiman D."/>
            <person name="Pearson M."/>
            <person name="Priest M."/>
            <person name="Roberts A."/>
            <person name="Saif S."/>
            <person name="Shea T."/>
            <person name="Shenoy N."/>
            <person name="Sisk P."/>
            <person name="Stolte C."/>
            <person name="Sykes S."/>
            <person name="Yandava C."/>
            <person name="Wortman J."/>
            <person name="Nusbaum C."/>
            <person name="Birren B."/>
        </authorList>
    </citation>
    <scope>NUCLEOTIDE SEQUENCE</scope>
    <source>
        <strain evidence="2">R3-111a-1</strain>
    </source>
</reference>
<evidence type="ECO:0000313" key="2">
    <source>
        <dbReference type="EMBL" id="EJT68730.1"/>
    </source>
</evidence>
<feature type="region of interest" description="Disordered" evidence="1">
    <location>
        <begin position="1"/>
        <end position="24"/>
    </location>
</feature>
<evidence type="ECO:0000313" key="4">
    <source>
        <dbReference type="Proteomes" id="UP000006039"/>
    </source>
</evidence>
<keyword evidence="4" id="KW-1185">Reference proteome</keyword>
<evidence type="ECO:0000256" key="1">
    <source>
        <dbReference type="SAM" id="MobiDB-lite"/>
    </source>
</evidence>
<protein>
    <submittedName>
        <fullName evidence="2 3">Uncharacterized protein</fullName>
    </submittedName>
</protein>
<reference evidence="3" key="5">
    <citation type="submission" date="2018-04" db="UniProtKB">
        <authorList>
            <consortium name="EnsemblFungi"/>
        </authorList>
    </citation>
    <scope>IDENTIFICATION</scope>
    <source>
        <strain evidence="3">R3-111a-1</strain>
    </source>
</reference>
<dbReference type="GeneID" id="20354153"/>
<name>J3PJK9_GAET3</name>
<evidence type="ECO:0000313" key="3">
    <source>
        <dbReference type="EnsemblFungi" id="EJT68730"/>
    </source>
</evidence>
<dbReference type="HOGENOM" id="CLU_2197160_0_0_1"/>
<sequence length="108" mass="11833">MDKFPHHQHRRAAAPTNELSRDYKPYLRHTRGRHAAPQVVDLASIKDYRLAPRHSSPSSQSGPAPVWKAVRDRQKRNTGGAEMQGGTAAQQSSEASIVSQLAIAPNGD</sequence>
<feature type="compositionally biased region" description="Basic residues" evidence="1">
    <location>
        <begin position="1"/>
        <end position="12"/>
    </location>
</feature>
<organism evidence="2">
    <name type="scientific">Gaeumannomyces tritici (strain R3-111a-1)</name>
    <name type="common">Wheat and barley take-all root rot fungus</name>
    <name type="synonym">Gaeumannomyces graminis var. tritici</name>
    <dbReference type="NCBI Taxonomy" id="644352"/>
    <lineage>
        <taxon>Eukaryota</taxon>
        <taxon>Fungi</taxon>
        <taxon>Dikarya</taxon>
        <taxon>Ascomycota</taxon>
        <taxon>Pezizomycotina</taxon>
        <taxon>Sordariomycetes</taxon>
        <taxon>Sordariomycetidae</taxon>
        <taxon>Magnaporthales</taxon>
        <taxon>Magnaporthaceae</taxon>
        <taxon>Gaeumannomyces</taxon>
    </lineage>
</organism>
<feature type="compositionally biased region" description="Polar residues" evidence="1">
    <location>
        <begin position="87"/>
        <end position="99"/>
    </location>
</feature>
<dbReference type="RefSeq" id="XP_009229876.1">
    <property type="nucleotide sequence ID" value="XM_009231612.1"/>
</dbReference>
<reference evidence="4" key="1">
    <citation type="submission" date="2010-07" db="EMBL/GenBank/DDBJ databases">
        <title>The genome sequence of Gaeumannomyces graminis var. tritici strain R3-111a-1.</title>
        <authorList>
            <consortium name="The Broad Institute Genome Sequencing Platform"/>
            <person name="Ma L.-J."/>
            <person name="Dead R."/>
            <person name="Young S."/>
            <person name="Zeng Q."/>
            <person name="Koehrsen M."/>
            <person name="Alvarado L."/>
            <person name="Berlin A."/>
            <person name="Chapman S.B."/>
            <person name="Chen Z."/>
            <person name="Freedman E."/>
            <person name="Gellesch M."/>
            <person name="Goldberg J."/>
            <person name="Griggs A."/>
            <person name="Gujja S."/>
            <person name="Heilman E.R."/>
            <person name="Heiman D."/>
            <person name="Hepburn T."/>
            <person name="Howarth C."/>
            <person name="Jen D."/>
            <person name="Larson L."/>
            <person name="Mehta T."/>
            <person name="Neiman D."/>
            <person name="Pearson M."/>
            <person name="Roberts A."/>
            <person name="Saif S."/>
            <person name="Shea T."/>
            <person name="Shenoy N."/>
            <person name="Sisk P."/>
            <person name="Stolte C."/>
            <person name="Sykes S."/>
            <person name="Walk T."/>
            <person name="White J."/>
            <person name="Yandava C."/>
            <person name="Haas B."/>
            <person name="Nusbaum C."/>
            <person name="Birren B."/>
        </authorList>
    </citation>
    <scope>NUCLEOTIDE SEQUENCE [LARGE SCALE GENOMIC DNA]</scope>
    <source>
        <strain evidence="4">R3-111a-1</strain>
    </source>
</reference>
<dbReference type="EnsemblFungi" id="EJT68730">
    <property type="protein sequence ID" value="EJT68730"/>
    <property type="gene ID" value="GGTG_13695"/>
</dbReference>
<reference evidence="3" key="4">
    <citation type="journal article" date="2015" name="G3 (Bethesda)">
        <title>Genome sequences of three phytopathogenic species of the Magnaporthaceae family of fungi.</title>
        <authorList>
            <person name="Okagaki L.H."/>
            <person name="Nunes C.C."/>
            <person name="Sailsbery J."/>
            <person name="Clay B."/>
            <person name="Brown D."/>
            <person name="John T."/>
            <person name="Oh Y."/>
            <person name="Young N."/>
            <person name="Fitzgerald M."/>
            <person name="Haas B.J."/>
            <person name="Zeng Q."/>
            <person name="Young S."/>
            <person name="Adiconis X."/>
            <person name="Fan L."/>
            <person name="Levin J.Z."/>
            <person name="Mitchell T.K."/>
            <person name="Okubara P.A."/>
            <person name="Farman M.L."/>
            <person name="Kohn L.M."/>
            <person name="Birren B."/>
            <person name="Ma L.-J."/>
            <person name="Dean R.A."/>
        </authorList>
    </citation>
    <scope>NUCLEOTIDE SEQUENCE</scope>
    <source>
        <strain evidence="3">R3-111a-1</strain>
    </source>
</reference>
<proteinExistence type="predicted"/>
<dbReference type="VEuPathDB" id="FungiDB:GGTG_13695"/>
<dbReference type="Proteomes" id="UP000006039">
    <property type="component" value="Unassembled WGS sequence"/>
</dbReference>
<reference evidence="2" key="2">
    <citation type="submission" date="2010-07" db="EMBL/GenBank/DDBJ databases">
        <authorList>
            <consortium name="The Broad Institute Genome Sequencing Platform"/>
            <consortium name="Broad Institute Genome Sequencing Center for Infectious Disease"/>
            <person name="Ma L.-J."/>
            <person name="Dead R."/>
            <person name="Young S."/>
            <person name="Zeng Q."/>
            <person name="Koehrsen M."/>
            <person name="Alvarado L."/>
            <person name="Berlin A."/>
            <person name="Chapman S.B."/>
            <person name="Chen Z."/>
            <person name="Freedman E."/>
            <person name="Gellesch M."/>
            <person name="Goldberg J."/>
            <person name="Griggs A."/>
            <person name="Gujja S."/>
            <person name="Heilman E.R."/>
            <person name="Heiman D."/>
            <person name="Hepburn T."/>
            <person name="Howarth C."/>
            <person name="Jen D."/>
            <person name="Larson L."/>
            <person name="Mehta T."/>
            <person name="Neiman D."/>
            <person name="Pearson M."/>
            <person name="Roberts A."/>
            <person name="Saif S."/>
            <person name="Shea T."/>
            <person name="Shenoy N."/>
            <person name="Sisk P."/>
            <person name="Stolte C."/>
            <person name="Sykes S."/>
            <person name="Walk T."/>
            <person name="White J."/>
            <person name="Yandava C."/>
            <person name="Haas B."/>
            <person name="Nusbaum C."/>
            <person name="Birren B."/>
        </authorList>
    </citation>
    <scope>NUCLEOTIDE SEQUENCE</scope>
    <source>
        <strain evidence="2">R3-111a-1</strain>
    </source>
</reference>